<evidence type="ECO:0000256" key="11">
    <source>
        <dbReference type="ARBA" id="ARBA00048366"/>
    </source>
</evidence>
<dbReference type="SUPFAM" id="SSF55821">
    <property type="entry name" value="YrdC/RibB"/>
    <property type="match status" value="1"/>
</dbReference>
<comment type="catalytic activity">
    <reaction evidence="11">
        <text>L-threonine + hydrogencarbonate + ATP = L-threonylcarbamoyladenylate + diphosphate + H2O</text>
        <dbReference type="Rhea" id="RHEA:36407"/>
        <dbReference type="ChEBI" id="CHEBI:15377"/>
        <dbReference type="ChEBI" id="CHEBI:17544"/>
        <dbReference type="ChEBI" id="CHEBI:30616"/>
        <dbReference type="ChEBI" id="CHEBI:33019"/>
        <dbReference type="ChEBI" id="CHEBI:57926"/>
        <dbReference type="ChEBI" id="CHEBI:73682"/>
        <dbReference type="EC" id="2.7.7.87"/>
    </reaction>
</comment>
<keyword evidence="5 13" id="KW-0808">Transferase</keyword>
<evidence type="ECO:0000256" key="2">
    <source>
        <dbReference type="ARBA" id="ARBA00007663"/>
    </source>
</evidence>
<comment type="similarity">
    <text evidence="2">Belongs to the SUA5 family.</text>
</comment>
<proteinExistence type="inferred from homology"/>
<evidence type="ECO:0000256" key="8">
    <source>
        <dbReference type="ARBA" id="ARBA00022741"/>
    </source>
</evidence>
<evidence type="ECO:0000256" key="10">
    <source>
        <dbReference type="ARBA" id="ARBA00029774"/>
    </source>
</evidence>
<dbReference type="GO" id="GO:0005524">
    <property type="term" value="F:ATP binding"/>
    <property type="evidence" value="ECO:0007669"/>
    <property type="project" value="UniProtKB-KW"/>
</dbReference>
<dbReference type="NCBIfam" id="TIGR00057">
    <property type="entry name" value="L-threonylcarbamoyladenylate synthase"/>
    <property type="match status" value="1"/>
</dbReference>
<accession>A0A5E4LVH7</accession>
<dbReference type="EMBL" id="CABMJJ010000009">
    <property type="protein sequence ID" value="VVC03856.1"/>
    <property type="molecule type" value="Genomic_DNA"/>
</dbReference>
<dbReference type="PANTHER" id="PTHR17490:SF16">
    <property type="entry name" value="THREONYLCARBAMOYL-AMP SYNTHASE"/>
    <property type="match status" value="1"/>
</dbReference>
<dbReference type="GO" id="GO:0008033">
    <property type="term" value="P:tRNA processing"/>
    <property type="evidence" value="ECO:0007669"/>
    <property type="project" value="UniProtKB-KW"/>
</dbReference>
<dbReference type="GO" id="GO:0006450">
    <property type="term" value="P:regulation of translational fidelity"/>
    <property type="evidence" value="ECO:0007669"/>
    <property type="project" value="TreeGrafter"/>
</dbReference>
<comment type="subcellular location">
    <subcellularLocation>
        <location evidence="1">Cytoplasm</location>
    </subcellularLocation>
</comment>
<evidence type="ECO:0000256" key="7">
    <source>
        <dbReference type="ARBA" id="ARBA00022695"/>
    </source>
</evidence>
<feature type="domain" description="YrdC-like" evidence="12">
    <location>
        <begin position="10"/>
        <end position="186"/>
    </location>
</feature>
<dbReference type="InterPro" id="IPR017945">
    <property type="entry name" value="DHBP_synth_RibB-like_a/b_dom"/>
</dbReference>
<gene>
    <name evidence="13" type="primary">sua5</name>
    <name evidence="13" type="ORF">LFW2832_00580</name>
</gene>
<evidence type="ECO:0000313" key="13">
    <source>
        <dbReference type="EMBL" id="VVC03856.1"/>
    </source>
</evidence>
<evidence type="ECO:0000256" key="9">
    <source>
        <dbReference type="ARBA" id="ARBA00022840"/>
    </source>
</evidence>
<dbReference type="Proteomes" id="UP000789941">
    <property type="component" value="Unassembled WGS sequence"/>
</dbReference>
<protein>
    <recommendedName>
        <fullName evidence="10">L-threonylcarbamoyladenylate synthase</fullName>
        <ecNumber evidence="3">2.7.7.87</ecNumber>
    </recommendedName>
    <alternativeName>
        <fullName evidence="10">L-threonylcarbamoyladenylate synthase</fullName>
    </alternativeName>
</protein>
<evidence type="ECO:0000256" key="3">
    <source>
        <dbReference type="ARBA" id="ARBA00012584"/>
    </source>
</evidence>
<evidence type="ECO:0000259" key="12">
    <source>
        <dbReference type="PROSITE" id="PS51163"/>
    </source>
</evidence>
<dbReference type="AlphaFoldDB" id="A0A5E4LVH7"/>
<evidence type="ECO:0000313" key="14">
    <source>
        <dbReference type="Proteomes" id="UP000789941"/>
    </source>
</evidence>
<dbReference type="GO" id="GO:0000049">
    <property type="term" value="F:tRNA binding"/>
    <property type="evidence" value="ECO:0007669"/>
    <property type="project" value="TreeGrafter"/>
</dbReference>
<evidence type="ECO:0000256" key="6">
    <source>
        <dbReference type="ARBA" id="ARBA00022694"/>
    </source>
</evidence>
<keyword evidence="4" id="KW-0963">Cytoplasm</keyword>
<dbReference type="InterPro" id="IPR050156">
    <property type="entry name" value="TC-AMP_synthase_SUA5"/>
</dbReference>
<evidence type="ECO:0000256" key="4">
    <source>
        <dbReference type="ARBA" id="ARBA00022490"/>
    </source>
</evidence>
<dbReference type="GO" id="GO:0061710">
    <property type="term" value="F:L-threonylcarbamoyladenylate synthase"/>
    <property type="evidence" value="ECO:0007669"/>
    <property type="project" value="UniProtKB-EC"/>
</dbReference>
<keyword evidence="8" id="KW-0547">Nucleotide-binding</keyword>
<keyword evidence="9" id="KW-0067">ATP-binding</keyword>
<reference evidence="13 14" key="1">
    <citation type="submission" date="2019-08" db="EMBL/GenBank/DDBJ databases">
        <authorList>
            <person name="Vazquez-Campos X."/>
        </authorList>
    </citation>
    <scope>NUCLEOTIDE SEQUENCE [LARGE SCALE GENOMIC DNA]</scope>
    <source>
        <strain evidence="13">LFW-283_2</strain>
    </source>
</reference>
<evidence type="ECO:0000256" key="1">
    <source>
        <dbReference type="ARBA" id="ARBA00004496"/>
    </source>
</evidence>
<dbReference type="EC" id="2.7.7.87" evidence="3"/>
<dbReference type="PROSITE" id="PS51163">
    <property type="entry name" value="YRDC"/>
    <property type="match status" value="1"/>
</dbReference>
<comment type="caution">
    <text evidence="13">The sequence shown here is derived from an EMBL/GenBank/DDBJ whole genome shotgun (WGS) entry which is preliminary data.</text>
</comment>
<organism evidence="13 14">
    <name type="scientific">Candidatus Bilamarchaeum dharawalense</name>
    <dbReference type="NCBI Taxonomy" id="2885759"/>
    <lineage>
        <taxon>Archaea</taxon>
        <taxon>Candidatus Micrarchaeota</taxon>
        <taxon>Candidatus Micrarchaeia</taxon>
        <taxon>Candidatus Anstonellales</taxon>
        <taxon>Candidatus Bilamarchaeaceae</taxon>
        <taxon>Candidatus Bilamarchaeum</taxon>
    </lineage>
</organism>
<keyword evidence="6" id="KW-0819">tRNA processing</keyword>
<name>A0A5E4LVH7_9ARCH</name>
<sequence>MVLILDEKTAMAIEEAMRVLQEGGVLIYPTDTLYGIGGDATSEKTVKRIHRIKKTDEKKPLSVMMASLEMIKEYCEVDSEQEKTLTKKLPGPYTFLLRIKKKIPASNEGKLGVRIPDNEFCQFLSKKFGKPIITTSANITKQVPPTTIEEVDKQILEEVDLAVDGGKTKYKKASDITDLVEGKKIR</sequence>
<dbReference type="GO" id="GO:0003725">
    <property type="term" value="F:double-stranded RNA binding"/>
    <property type="evidence" value="ECO:0007669"/>
    <property type="project" value="InterPro"/>
</dbReference>
<dbReference type="PANTHER" id="PTHR17490">
    <property type="entry name" value="SUA5"/>
    <property type="match status" value="1"/>
</dbReference>
<dbReference type="Pfam" id="PF01300">
    <property type="entry name" value="Sua5_yciO_yrdC"/>
    <property type="match status" value="1"/>
</dbReference>
<keyword evidence="7 13" id="KW-0548">Nucleotidyltransferase</keyword>
<dbReference type="GO" id="GO:0005737">
    <property type="term" value="C:cytoplasm"/>
    <property type="evidence" value="ECO:0007669"/>
    <property type="project" value="UniProtKB-SubCell"/>
</dbReference>
<dbReference type="InterPro" id="IPR006070">
    <property type="entry name" value="Sua5-like_dom"/>
</dbReference>
<dbReference type="Gene3D" id="3.90.870.10">
    <property type="entry name" value="DHBP synthase"/>
    <property type="match status" value="1"/>
</dbReference>
<evidence type="ECO:0000256" key="5">
    <source>
        <dbReference type="ARBA" id="ARBA00022679"/>
    </source>
</evidence>